<name>A0A267E9L0_9PLAT</name>
<reference evidence="2 3" key="1">
    <citation type="submission" date="2017-06" db="EMBL/GenBank/DDBJ databases">
        <title>A platform for efficient transgenesis in Macrostomum lignano, a flatworm model organism for stem cell research.</title>
        <authorList>
            <person name="Berezikov E."/>
        </authorList>
    </citation>
    <scope>NUCLEOTIDE SEQUENCE [LARGE SCALE GENOMIC DNA]</scope>
    <source>
        <strain evidence="2">DV1</strain>
        <tissue evidence="2">Whole organism</tissue>
    </source>
</reference>
<accession>A0A267E9L0</accession>
<feature type="region of interest" description="Disordered" evidence="1">
    <location>
        <begin position="1"/>
        <end position="37"/>
    </location>
</feature>
<proteinExistence type="predicted"/>
<sequence>MEPTVVLSNYSSGNKDEEKVLLRRPRPAKKVQPSEEFSRPITTNFQNLKTPPTSVQRSGSLVPLGPDVARQLPL</sequence>
<evidence type="ECO:0000256" key="1">
    <source>
        <dbReference type="SAM" id="MobiDB-lite"/>
    </source>
</evidence>
<dbReference type="Proteomes" id="UP000215902">
    <property type="component" value="Unassembled WGS sequence"/>
</dbReference>
<dbReference type="OrthoDB" id="660555at2759"/>
<gene>
    <name evidence="2" type="ORF">BOX15_Mlig033922g4</name>
</gene>
<dbReference type="AlphaFoldDB" id="A0A267E9L0"/>
<comment type="caution">
    <text evidence="2">The sequence shown here is derived from an EMBL/GenBank/DDBJ whole genome shotgun (WGS) entry which is preliminary data.</text>
</comment>
<evidence type="ECO:0000313" key="3">
    <source>
        <dbReference type="Proteomes" id="UP000215902"/>
    </source>
</evidence>
<organism evidence="2 3">
    <name type="scientific">Macrostomum lignano</name>
    <dbReference type="NCBI Taxonomy" id="282301"/>
    <lineage>
        <taxon>Eukaryota</taxon>
        <taxon>Metazoa</taxon>
        <taxon>Spiralia</taxon>
        <taxon>Lophotrochozoa</taxon>
        <taxon>Platyhelminthes</taxon>
        <taxon>Rhabditophora</taxon>
        <taxon>Macrostomorpha</taxon>
        <taxon>Macrostomida</taxon>
        <taxon>Macrostomidae</taxon>
        <taxon>Macrostomum</taxon>
    </lineage>
</organism>
<feature type="non-terminal residue" evidence="2">
    <location>
        <position position="74"/>
    </location>
</feature>
<keyword evidence="3" id="KW-1185">Reference proteome</keyword>
<feature type="compositionally biased region" description="Polar residues" evidence="1">
    <location>
        <begin position="1"/>
        <end position="13"/>
    </location>
</feature>
<evidence type="ECO:0000313" key="2">
    <source>
        <dbReference type="EMBL" id="PAA57499.1"/>
    </source>
</evidence>
<protein>
    <submittedName>
        <fullName evidence="2">Uncharacterized protein</fullName>
    </submittedName>
</protein>
<dbReference type="EMBL" id="NIVC01002479">
    <property type="protein sequence ID" value="PAA57499.1"/>
    <property type="molecule type" value="Genomic_DNA"/>
</dbReference>